<feature type="transmembrane region" description="Helical" evidence="1">
    <location>
        <begin position="32"/>
        <end position="54"/>
    </location>
</feature>
<comment type="caution">
    <text evidence="2">The sequence shown here is derived from an EMBL/GenBank/DDBJ whole genome shotgun (WGS) entry which is preliminary data.</text>
</comment>
<dbReference type="RefSeq" id="WP_002460033.1">
    <property type="nucleotide sequence ID" value="NZ_AP021848.1"/>
</dbReference>
<reference evidence="2 3" key="1">
    <citation type="journal article" date="2019" name="Sci. Transl. Med.">
        <title>Quorum sensing between bacterial species on the skin protects against epidermal injury in atopic dermatitis.</title>
        <authorList>
            <person name="Williams M.R."/>
        </authorList>
    </citation>
    <scope>NUCLEOTIDE SEQUENCE [LARGE SCALE GENOMIC DNA]</scope>
    <source>
        <strain evidence="2 3">E7</strain>
    </source>
</reference>
<dbReference type="AlphaFoldDB" id="A0A4Q9WDP9"/>
<gene>
    <name evidence="2" type="ORF">EQ812_00195</name>
</gene>
<dbReference type="Proteomes" id="UP000293637">
    <property type="component" value="Unassembled WGS sequence"/>
</dbReference>
<feature type="transmembrane region" description="Helical" evidence="1">
    <location>
        <begin position="389"/>
        <end position="410"/>
    </location>
</feature>
<dbReference type="EMBL" id="SCHB01000001">
    <property type="protein sequence ID" value="TBW73253.1"/>
    <property type="molecule type" value="Genomic_DNA"/>
</dbReference>
<accession>A0A4Q9WDP9</accession>
<name>A0A4Q9WDP9_STALU</name>
<proteinExistence type="predicted"/>
<feature type="transmembrane region" description="Helical" evidence="1">
    <location>
        <begin position="184"/>
        <end position="204"/>
    </location>
</feature>
<feature type="transmembrane region" description="Helical" evidence="1">
    <location>
        <begin position="485"/>
        <end position="502"/>
    </location>
</feature>
<feature type="transmembrane region" description="Helical" evidence="1">
    <location>
        <begin position="66"/>
        <end position="84"/>
    </location>
</feature>
<keyword evidence="1" id="KW-0472">Membrane</keyword>
<keyword evidence="1" id="KW-1133">Transmembrane helix</keyword>
<feature type="transmembrane region" description="Helical" evidence="1">
    <location>
        <begin position="118"/>
        <end position="140"/>
    </location>
</feature>
<sequence>MNNLKLLFLFRLKNQTQLSNLKSNNKEVRKHSIYTITGYITAFIMFLGYIVFIAIDLSLNNNIHEFFVLLTSILFWLFGIWNILSGFDNVIEGKDGEFIYSLPIKNWQAKLFYLLSKYLIHITLTFTIFILSVVFVIPLLSHLLSVILMIILLSFIVPLLATNIPFIISILVRNILIFIKLRNNITESIFTLFAFIAPLIYFIFNSEMVGYKEWFINTSILRYPLNKMTSSPFLFNMFLLIVITFITTFIVIYMLINFHDSLRNQTNKRKKKRNGNTVFKINSPVFSLIIKEFKLYFSSLTYVSNTIITPVVIVILNISILIGIIPSIDSISYDLLGFTISSQQIYVLIVFTFVILTTTTSCSISFEGKSIWIMLVAPINIKKIAIGKILVNILIFLPGIVLTSIVFYTVFHAGVFYLIIISTLLVSTLTLISIIGFLVNLRFPSYNWSSEMEVVKQSKGTIVTAIISMIIIPIVIAFVLINNSLLILLIIFIEMAVIIIMFKKITADSLILK</sequence>
<protein>
    <submittedName>
        <fullName evidence="2">Uncharacterized protein</fullName>
    </submittedName>
</protein>
<feature type="transmembrane region" description="Helical" evidence="1">
    <location>
        <begin position="460"/>
        <end position="479"/>
    </location>
</feature>
<feature type="transmembrane region" description="Helical" evidence="1">
    <location>
        <begin position="233"/>
        <end position="256"/>
    </location>
</feature>
<feature type="transmembrane region" description="Helical" evidence="1">
    <location>
        <begin position="300"/>
        <end position="325"/>
    </location>
</feature>
<organism evidence="2 3">
    <name type="scientific">Staphylococcus lugdunensis</name>
    <dbReference type="NCBI Taxonomy" id="28035"/>
    <lineage>
        <taxon>Bacteria</taxon>
        <taxon>Bacillati</taxon>
        <taxon>Bacillota</taxon>
        <taxon>Bacilli</taxon>
        <taxon>Bacillales</taxon>
        <taxon>Staphylococcaceae</taxon>
        <taxon>Staphylococcus</taxon>
    </lineage>
</organism>
<dbReference type="GeneID" id="58091505"/>
<feature type="transmembrane region" description="Helical" evidence="1">
    <location>
        <begin position="345"/>
        <end position="368"/>
    </location>
</feature>
<evidence type="ECO:0000256" key="1">
    <source>
        <dbReference type="SAM" id="Phobius"/>
    </source>
</evidence>
<evidence type="ECO:0000313" key="2">
    <source>
        <dbReference type="EMBL" id="TBW73253.1"/>
    </source>
</evidence>
<feature type="transmembrane region" description="Helical" evidence="1">
    <location>
        <begin position="146"/>
        <end position="172"/>
    </location>
</feature>
<evidence type="ECO:0000313" key="3">
    <source>
        <dbReference type="Proteomes" id="UP000293637"/>
    </source>
</evidence>
<keyword evidence="1" id="KW-0812">Transmembrane</keyword>
<feature type="transmembrane region" description="Helical" evidence="1">
    <location>
        <begin position="416"/>
        <end position="439"/>
    </location>
</feature>